<proteinExistence type="predicted"/>
<dbReference type="EMBL" id="GGEC01003860">
    <property type="protein sequence ID" value="MBW84343.1"/>
    <property type="molecule type" value="Transcribed_RNA"/>
</dbReference>
<name>A0A2P2ISY8_RHIMU</name>
<keyword evidence="1" id="KW-0812">Transmembrane</keyword>
<keyword evidence="1" id="KW-1133">Transmembrane helix</keyword>
<accession>A0A2P2ISY8</accession>
<feature type="transmembrane region" description="Helical" evidence="1">
    <location>
        <begin position="12"/>
        <end position="34"/>
    </location>
</feature>
<keyword evidence="1" id="KW-0472">Membrane</keyword>
<sequence length="102" mass="11872">MRKSFWRPELKRLVFVPFLTITKLSFIFIIHIYIPFALLFLLNLATIEFVAYETLALLFYGTADVLQTFSYLVGANSGNWCCRICLSILFVCGLLHIDHHRL</sequence>
<organism evidence="2">
    <name type="scientific">Rhizophora mucronata</name>
    <name type="common">Asiatic mangrove</name>
    <dbReference type="NCBI Taxonomy" id="61149"/>
    <lineage>
        <taxon>Eukaryota</taxon>
        <taxon>Viridiplantae</taxon>
        <taxon>Streptophyta</taxon>
        <taxon>Embryophyta</taxon>
        <taxon>Tracheophyta</taxon>
        <taxon>Spermatophyta</taxon>
        <taxon>Magnoliopsida</taxon>
        <taxon>eudicotyledons</taxon>
        <taxon>Gunneridae</taxon>
        <taxon>Pentapetalae</taxon>
        <taxon>rosids</taxon>
        <taxon>fabids</taxon>
        <taxon>Malpighiales</taxon>
        <taxon>Rhizophoraceae</taxon>
        <taxon>Rhizophora</taxon>
    </lineage>
</organism>
<dbReference type="AlphaFoldDB" id="A0A2P2ISY8"/>
<evidence type="ECO:0000256" key="1">
    <source>
        <dbReference type="SAM" id="Phobius"/>
    </source>
</evidence>
<protein>
    <submittedName>
        <fullName evidence="2">Uncharacterized protein</fullName>
    </submittedName>
</protein>
<evidence type="ECO:0000313" key="2">
    <source>
        <dbReference type="EMBL" id="MBW84343.1"/>
    </source>
</evidence>
<reference evidence="2" key="1">
    <citation type="submission" date="2018-02" db="EMBL/GenBank/DDBJ databases">
        <title>Rhizophora mucronata_Transcriptome.</title>
        <authorList>
            <person name="Meera S.P."/>
            <person name="Sreeshan A."/>
            <person name="Augustine A."/>
        </authorList>
    </citation>
    <scope>NUCLEOTIDE SEQUENCE</scope>
    <source>
        <tissue evidence="2">Leaf</tissue>
    </source>
</reference>
<feature type="transmembrane region" description="Helical" evidence="1">
    <location>
        <begin position="40"/>
        <end position="60"/>
    </location>
</feature>